<sequence>MPLASCPTRSLFHFATHAPQKETSGLVRIERTLPDNLHHAVVQYMQTGPSLMLAKGTPQELYTLLCPHMPPNTRKILDDAIMLARLYQAHSKLSTVRFRLEHVRTDSCRKFHTDNVRLRLLCTYFGLATEWVPSEYLAPDNLNDYGVPKHIEDSSIHKLNAGDIALLKGRAWPGHSGVVHRSPPVSHLPAQQRSRLLLTIDEPTACGMSDEQTPTIRYTAEATA</sequence>
<dbReference type="KEGG" id="aot:AcetOri_orf00732"/>
<reference evidence="1 4" key="2">
    <citation type="submission" date="2018-02" db="EMBL/GenBank/DDBJ databases">
        <title>Acetobacter orientalis genome.</title>
        <authorList>
            <person name="Nakashima N."/>
            <person name="Tamura T."/>
        </authorList>
    </citation>
    <scope>NUCLEOTIDE SEQUENCE [LARGE SCALE GENOMIC DNA]</scope>
    <source>
        <strain evidence="1 4">FAN1</strain>
    </source>
</reference>
<dbReference type="RefSeq" id="WP_048841204.1">
    <property type="nucleotide sequence ID" value="NZ_BAMX01000017.1"/>
</dbReference>
<accession>A0A2Z5ZEN1</accession>
<evidence type="ECO:0000313" key="4">
    <source>
        <dbReference type="Proteomes" id="UP000270034"/>
    </source>
</evidence>
<dbReference type="GeneID" id="76204302"/>
<dbReference type="Proteomes" id="UP000270034">
    <property type="component" value="Chromosome"/>
</dbReference>
<dbReference type="Proteomes" id="UP000032670">
    <property type="component" value="Unassembled WGS sequence"/>
</dbReference>
<keyword evidence="3" id="KW-1185">Reference proteome</keyword>
<evidence type="ECO:0000313" key="3">
    <source>
        <dbReference type="Proteomes" id="UP000032670"/>
    </source>
</evidence>
<dbReference type="AlphaFoldDB" id="A0A2Z5ZEN1"/>
<protein>
    <recommendedName>
        <fullName evidence="5">DUF1826 domain-containing protein</fullName>
    </recommendedName>
</protein>
<dbReference type="InterPro" id="IPR014955">
    <property type="entry name" value="DUF1826"/>
</dbReference>
<accession>A0A0D6NJC4</accession>
<reference evidence="2 3" key="1">
    <citation type="submission" date="2012-11" db="EMBL/GenBank/DDBJ databases">
        <title>Whole genome sequence of Acetobacter orientalis 21F-2.</title>
        <authorList>
            <person name="Azuma Y."/>
            <person name="Higashiura N."/>
            <person name="Hirakawa H."/>
            <person name="Matsushita K."/>
        </authorList>
    </citation>
    <scope>NUCLEOTIDE SEQUENCE [LARGE SCALE GENOMIC DNA]</scope>
    <source>
        <strain evidence="2 3">21F-2</strain>
    </source>
</reference>
<dbReference type="STRING" id="1231341.Abor_017_010"/>
<gene>
    <name evidence="2" type="ORF">Abor_017_010</name>
    <name evidence="1" type="ORF">AcetOrient_orf00732</name>
</gene>
<evidence type="ECO:0000313" key="1">
    <source>
        <dbReference type="EMBL" id="BBC78855.1"/>
    </source>
</evidence>
<proteinExistence type="predicted"/>
<dbReference type="EMBL" id="AP018515">
    <property type="protein sequence ID" value="BBC78855.1"/>
    <property type="molecule type" value="Genomic_DNA"/>
</dbReference>
<organism evidence="1 4">
    <name type="scientific">Acetobacter orientalis</name>
    <dbReference type="NCBI Taxonomy" id="146474"/>
    <lineage>
        <taxon>Bacteria</taxon>
        <taxon>Pseudomonadati</taxon>
        <taxon>Pseudomonadota</taxon>
        <taxon>Alphaproteobacteria</taxon>
        <taxon>Acetobacterales</taxon>
        <taxon>Acetobacteraceae</taxon>
        <taxon>Acetobacter</taxon>
    </lineage>
</organism>
<name>A0A2Z5ZEN1_9PROT</name>
<evidence type="ECO:0008006" key="5">
    <source>
        <dbReference type="Google" id="ProtNLM"/>
    </source>
</evidence>
<dbReference type="Pfam" id="PF08856">
    <property type="entry name" value="DUF1826"/>
    <property type="match status" value="1"/>
</dbReference>
<dbReference type="EMBL" id="BAMX01000017">
    <property type="protein sequence ID" value="GAN66154.1"/>
    <property type="molecule type" value="Genomic_DNA"/>
</dbReference>
<evidence type="ECO:0000313" key="2">
    <source>
        <dbReference type="EMBL" id="GAN66154.1"/>
    </source>
</evidence>